<evidence type="ECO:0008006" key="3">
    <source>
        <dbReference type="Google" id="ProtNLM"/>
    </source>
</evidence>
<accession>A0A9P6G6A3</accession>
<evidence type="ECO:0000313" key="1">
    <source>
        <dbReference type="EMBL" id="KAF9729872.1"/>
    </source>
</evidence>
<organism evidence="1 2">
    <name type="scientific">Paraphaeosphaeria minitans</name>
    <dbReference type="NCBI Taxonomy" id="565426"/>
    <lineage>
        <taxon>Eukaryota</taxon>
        <taxon>Fungi</taxon>
        <taxon>Dikarya</taxon>
        <taxon>Ascomycota</taxon>
        <taxon>Pezizomycotina</taxon>
        <taxon>Dothideomycetes</taxon>
        <taxon>Pleosporomycetidae</taxon>
        <taxon>Pleosporales</taxon>
        <taxon>Massarineae</taxon>
        <taxon>Didymosphaeriaceae</taxon>
        <taxon>Paraphaeosphaeria</taxon>
    </lineage>
</organism>
<protein>
    <recommendedName>
        <fullName evidence="3">BTB domain-containing protein</fullName>
    </recommendedName>
</protein>
<dbReference type="InterPro" id="IPR011333">
    <property type="entry name" value="SKP1/BTB/POZ_sf"/>
</dbReference>
<reference evidence="1" key="1">
    <citation type="journal article" date="2020" name="Mol. Plant Microbe Interact.">
        <title>Genome Sequence of the Biocontrol Agent Coniothyrium minitans strain Conio (IMI 134523).</title>
        <authorList>
            <person name="Patel D."/>
            <person name="Shittu T.A."/>
            <person name="Baroncelli R."/>
            <person name="Muthumeenakshi S."/>
            <person name="Osborne T.H."/>
            <person name="Janganan T.K."/>
            <person name="Sreenivasaprasad S."/>
        </authorList>
    </citation>
    <scope>NUCLEOTIDE SEQUENCE</scope>
    <source>
        <strain evidence="1">Conio</strain>
    </source>
</reference>
<dbReference type="EMBL" id="WJXW01000015">
    <property type="protein sequence ID" value="KAF9729872.1"/>
    <property type="molecule type" value="Genomic_DNA"/>
</dbReference>
<dbReference type="AlphaFoldDB" id="A0A9P6G6A3"/>
<dbReference type="OrthoDB" id="3789582at2759"/>
<dbReference type="Gene3D" id="3.30.710.10">
    <property type="entry name" value="Potassium Channel Kv1.1, Chain A"/>
    <property type="match status" value="1"/>
</dbReference>
<sequence>MVLDQYGDVEILVQDRSFLVCSSKMSAISPAFEQIFSRPLTGMIELPSEDPEAFYRICQSAHGFLVPRADISTDTFVKMANIIDRYKISSGSNVYDTVFLNFVVQALRPEAIPTSKLLRLLQVAKALGPAVFRELLENAFLLRPLHFERLPVAKDVGFDGGDCAAVLANLHARGAACRAQVVSTLLGTTKGTVMSYRQEYDLAIFILNEHPSLGEIRSRLGSIQDSEQRRIEGLLEAQEAIAQATAATAHYLHSITGEEDRQPQKPIPDLGARLEPAFDRLPMKRVEEISHGHEVGCASSTSTEFEDINTYCQSVDEKYIEATYSDNDSSLSGTLSN</sequence>
<evidence type="ECO:0000313" key="2">
    <source>
        <dbReference type="Proteomes" id="UP000756921"/>
    </source>
</evidence>
<dbReference type="CDD" id="cd18186">
    <property type="entry name" value="BTB_POZ_ZBTB_KLHL-like"/>
    <property type="match status" value="1"/>
</dbReference>
<name>A0A9P6G6A3_9PLEO</name>
<dbReference type="Proteomes" id="UP000756921">
    <property type="component" value="Unassembled WGS sequence"/>
</dbReference>
<keyword evidence="2" id="KW-1185">Reference proteome</keyword>
<proteinExistence type="predicted"/>
<dbReference type="SUPFAM" id="SSF54695">
    <property type="entry name" value="POZ domain"/>
    <property type="match status" value="1"/>
</dbReference>
<comment type="caution">
    <text evidence="1">The sequence shown here is derived from an EMBL/GenBank/DDBJ whole genome shotgun (WGS) entry which is preliminary data.</text>
</comment>
<gene>
    <name evidence="1" type="ORF">PMIN01_11805</name>
</gene>